<dbReference type="Gene3D" id="3.20.20.30">
    <property type="entry name" value="Luciferase-like domain"/>
    <property type="match status" value="1"/>
</dbReference>
<dbReference type="InterPro" id="IPR050172">
    <property type="entry name" value="SsuD_RutA_monooxygenase"/>
</dbReference>
<name>A0ABV8LIL4_9ACTN</name>
<accession>A0ABV8LIL4</accession>
<dbReference type="EMBL" id="JBHSAY010000005">
    <property type="protein sequence ID" value="MFC4130755.1"/>
    <property type="molecule type" value="Genomic_DNA"/>
</dbReference>
<evidence type="ECO:0000313" key="6">
    <source>
        <dbReference type="EMBL" id="MFC4130755.1"/>
    </source>
</evidence>
<evidence type="ECO:0000313" key="7">
    <source>
        <dbReference type="Proteomes" id="UP001595816"/>
    </source>
</evidence>
<evidence type="ECO:0000256" key="4">
    <source>
        <dbReference type="ARBA" id="ARBA00023033"/>
    </source>
</evidence>
<gene>
    <name evidence="6" type="ORF">ACFOZ4_09075</name>
</gene>
<keyword evidence="2" id="KW-0288">FMN</keyword>
<evidence type="ECO:0000256" key="2">
    <source>
        <dbReference type="ARBA" id="ARBA00022643"/>
    </source>
</evidence>
<dbReference type="InterPro" id="IPR036661">
    <property type="entry name" value="Luciferase-like_sf"/>
</dbReference>
<evidence type="ECO:0000256" key="1">
    <source>
        <dbReference type="ARBA" id="ARBA00022630"/>
    </source>
</evidence>
<organism evidence="6 7">
    <name type="scientific">Hamadaea flava</name>
    <dbReference type="NCBI Taxonomy" id="1742688"/>
    <lineage>
        <taxon>Bacteria</taxon>
        <taxon>Bacillati</taxon>
        <taxon>Actinomycetota</taxon>
        <taxon>Actinomycetes</taxon>
        <taxon>Micromonosporales</taxon>
        <taxon>Micromonosporaceae</taxon>
        <taxon>Hamadaea</taxon>
    </lineage>
</organism>
<protein>
    <submittedName>
        <fullName evidence="6">TIGR03621 family F420-dependent LLM class oxidoreductase</fullName>
    </submittedName>
</protein>
<evidence type="ECO:0000256" key="3">
    <source>
        <dbReference type="ARBA" id="ARBA00023002"/>
    </source>
</evidence>
<comment type="caution">
    <text evidence="6">The sequence shown here is derived from an EMBL/GenBank/DDBJ whole genome shotgun (WGS) entry which is preliminary data.</text>
</comment>
<dbReference type="RefSeq" id="WP_253757279.1">
    <property type="nucleotide sequence ID" value="NZ_JAMZDZ010000001.1"/>
</dbReference>
<dbReference type="InterPro" id="IPR011251">
    <property type="entry name" value="Luciferase-like_dom"/>
</dbReference>
<proteinExistence type="predicted"/>
<dbReference type="PANTHER" id="PTHR42847:SF4">
    <property type="entry name" value="ALKANESULFONATE MONOOXYGENASE-RELATED"/>
    <property type="match status" value="1"/>
</dbReference>
<dbReference type="PANTHER" id="PTHR42847">
    <property type="entry name" value="ALKANESULFONATE MONOOXYGENASE"/>
    <property type="match status" value="1"/>
</dbReference>
<evidence type="ECO:0000259" key="5">
    <source>
        <dbReference type="Pfam" id="PF00296"/>
    </source>
</evidence>
<dbReference type="Pfam" id="PF00296">
    <property type="entry name" value="Bac_luciferase"/>
    <property type="match status" value="1"/>
</dbReference>
<dbReference type="SUPFAM" id="SSF51679">
    <property type="entry name" value="Bacterial luciferase-like"/>
    <property type="match status" value="1"/>
</dbReference>
<feature type="domain" description="Luciferase-like" evidence="5">
    <location>
        <begin position="20"/>
        <end position="233"/>
    </location>
</feature>
<keyword evidence="3" id="KW-0560">Oxidoreductase</keyword>
<sequence>MTRPFRFIAPMPRLTVPPPRWRAELRRLEDLGFHTVAVSDHFTQGWMMEPIVAMTAAAEATTTLRVLSLVLGNDYRHPVLLHKAMATLDVLSGGRVEIGLGAGWLPGDYHAAGLQLDSPGVRIARLAESVQVVKGLFASDPLTFAGRHYRITELDGLPKPVQRPHPPILVGGGSRKVLGLAGQLADIVGVNPSLKPDAAAGSAVLDLTEDRVAEKIAWAKAGATAAGRDPSVLDFQISVLSLDVTDVPGAQRWTSSLAQGVDRQVLAASPAVLHGPAAYCAEQLHKWREVLGLNQFHLGGDPVAAAAVLAKL</sequence>
<dbReference type="NCBIfam" id="TIGR03621">
    <property type="entry name" value="F420_MSMEG_2516"/>
    <property type="match status" value="1"/>
</dbReference>
<reference evidence="7" key="1">
    <citation type="journal article" date="2019" name="Int. J. Syst. Evol. Microbiol.">
        <title>The Global Catalogue of Microorganisms (GCM) 10K type strain sequencing project: providing services to taxonomists for standard genome sequencing and annotation.</title>
        <authorList>
            <consortium name="The Broad Institute Genomics Platform"/>
            <consortium name="The Broad Institute Genome Sequencing Center for Infectious Disease"/>
            <person name="Wu L."/>
            <person name="Ma J."/>
        </authorList>
    </citation>
    <scope>NUCLEOTIDE SEQUENCE [LARGE SCALE GENOMIC DNA]</scope>
    <source>
        <strain evidence="7">CGMCC 4.7289</strain>
    </source>
</reference>
<dbReference type="InterPro" id="IPR019923">
    <property type="entry name" value="Lucif-like_OxRdtase_MSMEG_2516"/>
</dbReference>
<keyword evidence="1" id="KW-0285">Flavoprotein</keyword>
<dbReference type="Proteomes" id="UP001595816">
    <property type="component" value="Unassembled WGS sequence"/>
</dbReference>
<keyword evidence="4" id="KW-0503">Monooxygenase</keyword>
<keyword evidence="7" id="KW-1185">Reference proteome</keyword>